<name>S7NNW6_MYOBR</name>
<sequence>MEEECTCRCGLGPSRGCQCRQQRLGPAEMTAANSKPARAPEEQHVEADTVAGSSAGSGGIRSPMPPRPPPRCSLQDLPPELLVEIFASLPGTDLLSLAQASTKFHSMHHTDSIWRRHCREEYGACENLQNLEMMGVSWRELYEKLLHPCRHILGLWQLDNWPYGGLLYVVVDSLCIIGQTYLSLLDPQVDNSMQFKPAFRIRLTERKSATMECTDGRQGPHSCHMQIRKDGFSTKCNMRQHHRIPGGSQEDLHAWLQEEWGQTLEHIFQEHRLRVMLKKLIYQQNDNCRNYHRIYLSPSHPEDLIRPGLFKGTHDAYSLVEVVMLSFHGKHARVTKITGDHHVPAGQQMIEIHLRHRIHLPDDIFSNFNKYSLLVQEVHEQVIQEQQQEDSTEACEGHGWLSPAQPSVGESGAAALEEQPVQFVLPAGVNSSNQNYPRACRMGFYCVGIVARSGSAYPQRIPGVFMLFGEDNFGFIWLEPNCLSLYSRVQVTFQNAEAPSPQAFQEMLKNIQSPPPDGPFLAQGQQRGEEASEEQQLACTFGDLTF</sequence>
<evidence type="ECO:0000256" key="1">
    <source>
        <dbReference type="ARBA" id="ARBA00004906"/>
    </source>
</evidence>
<comment type="pathway">
    <text evidence="1">Protein modification; protein ubiquitination.</text>
</comment>
<feature type="compositionally biased region" description="Basic and acidic residues" evidence="4">
    <location>
        <begin position="38"/>
        <end position="47"/>
    </location>
</feature>
<gene>
    <name evidence="6" type="ORF">D623_10034120</name>
</gene>
<evidence type="ECO:0000256" key="2">
    <source>
        <dbReference type="ARBA" id="ARBA00010611"/>
    </source>
</evidence>
<dbReference type="Gene3D" id="1.20.1280.50">
    <property type="match status" value="1"/>
</dbReference>
<keyword evidence="7" id="KW-1185">Reference proteome</keyword>
<evidence type="ECO:0000256" key="4">
    <source>
        <dbReference type="SAM" id="MobiDB-lite"/>
    </source>
</evidence>
<dbReference type="AlphaFoldDB" id="S7NNW6"/>
<dbReference type="SMART" id="SM00256">
    <property type="entry name" value="FBOX"/>
    <property type="match status" value="1"/>
</dbReference>
<dbReference type="SUPFAM" id="SSF81383">
    <property type="entry name" value="F-box domain"/>
    <property type="match status" value="1"/>
</dbReference>
<dbReference type="UniPathway" id="UPA00143"/>
<evidence type="ECO:0000313" key="7">
    <source>
        <dbReference type="Proteomes" id="UP000052978"/>
    </source>
</evidence>
<dbReference type="InterPro" id="IPR045048">
    <property type="entry name" value="FBXO31/39"/>
</dbReference>
<dbReference type="GO" id="GO:0016567">
    <property type="term" value="P:protein ubiquitination"/>
    <property type="evidence" value="ECO:0007669"/>
    <property type="project" value="UniProtKB-UniPathway"/>
</dbReference>
<evidence type="ECO:0000313" key="6">
    <source>
        <dbReference type="EMBL" id="EPQ18891.1"/>
    </source>
</evidence>
<feature type="region of interest" description="Disordered" evidence="4">
    <location>
        <begin position="26"/>
        <end position="68"/>
    </location>
</feature>
<reference evidence="6 7" key="1">
    <citation type="journal article" date="2013" name="Nat. Commun.">
        <title>Genome analysis reveals insights into physiology and longevity of the Brandt's bat Myotis brandtii.</title>
        <authorList>
            <person name="Seim I."/>
            <person name="Fang X."/>
            <person name="Xiong Z."/>
            <person name="Lobanov A.V."/>
            <person name="Huang Z."/>
            <person name="Ma S."/>
            <person name="Feng Y."/>
            <person name="Turanov A.A."/>
            <person name="Zhu Y."/>
            <person name="Lenz T.L."/>
            <person name="Gerashchenko M.V."/>
            <person name="Fan D."/>
            <person name="Hee Yim S."/>
            <person name="Yao X."/>
            <person name="Jordan D."/>
            <person name="Xiong Y."/>
            <person name="Ma Y."/>
            <person name="Lyapunov A.N."/>
            <person name="Chen G."/>
            <person name="Kulakova O.I."/>
            <person name="Sun Y."/>
            <person name="Lee S.G."/>
            <person name="Bronson R.T."/>
            <person name="Moskalev A.A."/>
            <person name="Sunyaev S.R."/>
            <person name="Zhang G."/>
            <person name="Krogh A."/>
            <person name="Wang J."/>
            <person name="Gladyshev V.N."/>
        </authorList>
    </citation>
    <scope>NUCLEOTIDE SEQUENCE [LARGE SCALE GENOMIC DNA]</scope>
</reference>
<dbReference type="InterPro" id="IPR001810">
    <property type="entry name" value="F-box_dom"/>
</dbReference>
<dbReference type="PANTHER" id="PTHR10706:SF130">
    <property type="entry name" value="F-BOX ONLY PROTEIN 31"/>
    <property type="match status" value="1"/>
</dbReference>
<keyword evidence="3" id="KW-0833">Ubl conjugation pathway</keyword>
<dbReference type="Pfam" id="PF12937">
    <property type="entry name" value="F-box-like"/>
    <property type="match status" value="1"/>
</dbReference>
<accession>S7NNW6</accession>
<dbReference type="PROSITE" id="PS50181">
    <property type="entry name" value="FBOX"/>
    <property type="match status" value="1"/>
</dbReference>
<dbReference type="GO" id="GO:0031146">
    <property type="term" value="P:SCF-dependent proteasomal ubiquitin-dependent protein catabolic process"/>
    <property type="evidence" value="ECO:0007669"/>
    <property type="project" value="TreeGrafter"/>
</dbReference>
<comment type="similarity">
    <text evidence="2">Belongs to the FBXO31 family.</text>
</comment>
<dbReference type="GO" id="GO:0019005">
    <property type="term" value="C:SCF ubiquitin ligase complex"/>
    <property type="evidence" value="ECO:0007669"/>
    <property type="project" value="TreeGrafter"/>
</dbReference>
<dbReference type="Proteomes" id="UP000052978">
    <property type="component" value="Unassembled WGS sequence"/>
</dbReference>
<dbReference type="InterPro" id="IPR036047">
    <property type="entry name" value="F-box-like_dom_sf"/>
</dbReference>
<dbReference type="EMBL" id="KE164583">
    <property type="protein sequence ID" value="EPQ18891.1"/>
    <property type="molecule type" value="Genomic_DNA"/>
</dbReference>
<dbReference type="Pfam" id="PF12014">
    <property type="entry name" value="Cyclin_D1_bind"/>
    <property type="match status" value="1"/>
</dbReference>
<dbReference type="eggNOG" id="ENOG502QR2A">
    <property type="taxonomic scope" value="Eukaryota"/>
</dbReference>
<dbReference type="PANTHER" id="PTHR10706">
    <property type="entry name" value="F-BOX FAMILY PROTEIN"/>
    <property type="match status" value="1"/>
</dbReference>
<proteinExistence type="inferred from homology"/>
<feature type="domain" description="F-box" evidence="5">
    <location>
        <begin position="71"/>
        <end position="117"/>
    </location>
</feature>
<evidence type="ECO:0000259" key="5">
    <source>
        <dbReference type="PROSITE" id="PS50181"/>
    </source>
</evidence>
<protein>
    <submittedName>
        <fullName evidence="6">F-box only protein 31</fullName>
    </submittedName>
</protein>
<evidence type="ECO:0000256" key="3">
    <source>
        <dbReference type="ARBA" id="ARBA00022786"/>
    </source>
</evidence>
<organism evidence="6 7">
    <name type="scientific">Myotis brandtii</name>
    <name type="common">Brandt's bat</name>
    <dbReference type="NCBI Taxonomy" id="109478"/>
    <lineage>
        <taxon>Eukaryota</taxon>
        <taxon>Metazoa</taxon>
        <taxon>Chordata</taxon>
        <taxon>Craniata</taxon>
        <taxon>Vertebrata</taxon>
        <taxon>Euteleostomi</taxon>
        <taxon>Mammalia</taxon>
        <taxon>Eutheria</taxon>
        <taxon>Laurasiatheria</taxon>
        <taxon>Chiroptera</taxon>
        <taxon>Yangochiroptera</taxon>
        <taxon>Vespertilionidae</taxon>
        <taxon>Myotis</taxon>
    </lineage>
</organism>